<feature type="region of interest" description="Disordered" evidence="1">
    <location>
        <begin position="403"/>
        <end position="423"/>
    </location>
</feature>
<evidence type="ECO:0000256" key="1">
    <source>
        <dbReference type="SAM" id="MobiDB-lite"/>
    </source>
</evidence>
<feature type="compositionally biased region" description="Low complexity" evidence="1">
    <location>
        <begin position="1"/>
        <end position="17"/>
    </location>
</feature>
<dbReference type="Proteomes" id="UP001630127">
    <property type="component" value="Unassembled WGS sequence"/>
</dbReference>
<dbReference type="Gene3D" id="3.10.20.90">
    <property type="entry name" value="Phosphatidylinositol 3-kinase Catalytic Subunit, Chain A, domain 1"/>
    <property type="match status" value="1"/>
</dbReference>
<dbReference type="SUPFAM" id="SSF54277">
    <property type="entry name" value="CAD &amp; PB1 domains"/>
    <property type="match status" value="1"/>
</dbReference>
<reference evidence="3 4" key="1">
    <citation type="submission" date="2024-11" db="EMBL/GenBank/DDBJ databases">
        <title>A near-complete genome assembly of Cinchona calisaya.</title>
        <authorList>
            <person name="Lian D.C."/>
            <person name="Zhao X.W."/>
            <person name="Wei L."/>
        </authorList>
    </citation>
    <scope>NUCLEOTIDE SEQUENCE [LARGE SCALE GENOMIC DNA]</scope>
    <source>
        <tissue evidence="3">Nenye</tissue>
    </source>
</reference>
<evidence type="ECO:0000259" key="2">
    <source>
        <dbReference type="SMART" id="SM00666"/>
    </source>
</evidence>
<evidence type="ECO:0000313" key="4">
    <source>
        <dbReference type="Proteomes" id="UP001630127"/>
    </source>
</evidence>
<dbReference type="FunFam" id="3.10.20.90:FF:000058">
    <property type="entry name" value="Octicosapeptide/phox/Bem1p domain kinase superfamily protein"/>
    <property type="match status" value="1"/>
</dbReference>
<protein>
    <recommendedName>
        <fullName evidence="2">PB1 domain-containing protein</fullName>
    </recommendedName>
</protein>
<proteinExistence type="predicted"/>
<keyword evidence="4" id="KW-1185">Reference proteome</keyword>
<dbReference type="SMART" id="SM00666">
    <property type="entry name" value="PB1"/>
    <property type="match status" value="1"/>
</dbReference>
<name>A0ABD2ZBG7_9GENT</name>
<evidence type="ECO:0000313" key="3">
    <source>
        <dbReference type="EMBL" id="KAL3515447.1"/>
    </source>
</evidence>
<feature type="region of interest" description="Disordered" evidence="1">
    <location>
        <begin position="1"/>
        <end position="41"/>
    </location>
</feature>
<organism evidence="3 4">
    <name type="scientific">Cinchona calisaya</name>
    <dbReference type="NCBI Taxonomy" id="153742"/>
    <lineage>
        <taxon>Eukaryota</taxon>
        <taxon>Viridiplantae</taxon>
        <taxon>Streptophyta</taxon>
        <taxon>Embryophyta</taxon>
        <taxon>Tracheophyta</taxon>
        <taxon>Spermatophyta</taxon>
        <taxon>Magnoliopsida</taxon>
        <taxon>eudicotyledons</taxon>
        <taxon>Gunneridae</taxon>
        <taxon>Pentapetalae</taxon>
        <taxon>asterids</taxon>
        <taxon>lamiids</taxon>
        <taxon>Gentianales</taxon>
        <taxon>Rubiaceae</taxon>
        <taxon>Cinchonoideae</taxon>
        <taxon>Cinchoneae</taxon>
        <taxon>Cinchona</taxon>
    </lineage>
</organism>
<sequence length="545" mass="59309">MENYSYPSSYPDSGDSSPRSREIDFENPPPWEDPQNPQQQQQPLYYKVKVMCSYGGKIHPRPHDNQLSYIGGETKILAVDRNIKFAPLVGKLSALWESDSVSFKYQLPGEDLDALISVTNDDDLEHMMNEYDRLFRASPKPARLRLFLFPANHPPPSQSPTVVGSRSFGSDDQPVVIKSEKERFVEALNSGPIQIQSAPPPTAVAPPPPQAGNVDFLFGLEKGMVQPPVQQQQQQHMQPPPPPVVAPWKFRDPIAEQNMHENEIQVPGLDERLIGSDPIQKHIQDLQRLRLEEQQGLYRRKSDDNLAGGYPTGGGGEYYVQKVPEKVAPVTVPGTMGIPTAGYWPEKQVAGGVFPASTFGTDQPVYVIQAPAGAYHHPQMMRPVTAPTGQGYYTVQRLPEMYREQQQQQQQQQPPYNVGPQMGAPVQSVAAAPSTLTPQGPTKMSAAYSEGYGMARPVTTTGGVGVTMTETGYAQMAYDSGVGRQVYYTAQQGAVNVMGTPPPSPAQYQAAAAMAAAAAAVSGDVKALNQEAGKVVPKATQASSV</sequence>
<feature type="domain" description="PB1" evidence="2">
    <location>
        <begin position="62"/>
        <end position="151"/>
    </location>
</feature>
<dbReference type="PANTHER" id="PTHR31066:SF100">
    <property type="entry name" value="PB1 DOMAIN-CONTAINING PROTEIN"/>
    <property type="match status" value="1"/>
</dbReference>
<dbReference type="CDD" id="cd06410">
    <property type="entry name" value="PB1_UP2"/>
    <property type="match status" value="1"/>
</dbReference>
<comment type="caution">
    <text evidence="3">The sequence shown here is derived from an EMBL/GenBank/DDBJ whole genome shotgun (WGS) entry which is preliminary data.</text>
</comment>
<dbReference type="InterPro" id="IPR000270">
    <property type="entry name" value="PB1_dom"/>
</dbReference>
<dbReference type="AlphaFoldDB" id="A0ABD2ZBG7"/>
<gene>
    <name evidence="3" type="ORF">ACH5RR_022349</name>
</gene>
<dbReference type="EMBL" id="JBJUIK010000010">
    <property type="protein sequence ID" value="KAL3515447.1"/>
    <property type="molecule type" value="Genomic_DNA"/>
</dbReference>
<dbReference type="InterPro" id="IPR053198">
    <property type="entry name" value="Gynoecium_Dev_Regulator"/>
</dbReference>
<dbReference type="Pfam" id="PF00564">
    <property type="entry name" value="PB1"/>
    <property type="match status" value="1"/>
</dbReference>
<dbReference type="PANTHER" id="PTHR31066">
    <property type="entry name" value="OS05G0427100 PROTEIN-RELATED"/>
    <property type="match status" value="1"/>
</dbReference>
<accession>A0ABD2ZBG7</accession>